<proteinExistence type="predicted"/>
<dbReference type="EMBL" id="CAXAMN010022917">
    <property type="protein sequence ID" value="CAK9073734.1"/>
    <property type="molecule type" value="Genomic_DNA"/>
</dbReference>
<accession>A0ABP0PB40</accession>
<sequence>MAKRKRPEEEEALEEEESEECEEEEEEEEEDGEGDESELDINVDDNGRICSTEGPLTRSMCLDPPVRVFDGILPIEHLDALKECCRTFFQAKPSRGRYSSGKTFWSEWNQAPRCELEALALAILHQHCPSPAANAGVEWWTLCLDESSEVAWHWDRDYSLERSGVNVHPMLGTVTYLSQGEDSDSAQLSTLTLDVLSSVQRTGEDVMLPPSGGSAWCTVVPPRLGRHLAFDGRFLHGATAPRTRPCRGQRVTFLANIWVGHQPGNASPLPTDLQAFTGPESMRSVDKALSSPFPLPTQAKVVEIAASDEIKNFPLEGGELRVVPPPGGNDLEVLSYMTPASWSLCIARRYKKPAPATAPSSSGSHSHCHSH</sequence>
<protein>
    <recommendedName>
        <fullName evidence="5">Fe2OG dioxygenase domain-containing protein</fullName>
    </recommendedName>
</protein>
<keyword evidence="4" id="KW-1185">Reference proteome</keyword>
<evidence type="ECO:0000313" key="2">
    <source>
        <dbReference type="EMBL" id="CAK9072843.1"/>
    </source>
</evidence>
<evidence type="ECO:0000256" key="1">
    <source>
        <dbReference type="SAM" id="MobiDB-lite"/>
    </source>
</evidence>
<feature type="compositionally biased region" description="Acidic residues" evidence="1">
    <location>
        <begin position="9"/>
        <end position="43"/>
    </location>
</feature>
<dbReference type="EMBL" id="CAXAMN010022806">
    <property type="protein sequence ID" value="CAK9072843.1"/>
    <property type="molecule type" value="Genomic_DNA"/>
</dbReference>
<evidence type="ECO:0008006" key="5">
    <source>
        <dbReference type="Google" id="ProtNLM"/>
    </source>
</evidence>
<dbReference type="Proteomes" id="UP001642484">
    <property type="component" value="Unassembled WGS sequence"/>
</dbReference>
<organism evidence="2 4">
    <name type="scientific">Durusdinium trenchii</name>
    <dbReference type="NCBI Taxonomy" id="1381693"/>
    <lineage>
        <taxon>Eukaryota</taxon>
        <taxon>Sar</taxon>
        <taxon>Alveolata</taxon>
        <taxon>Dinophyceae</taxon>
        <taxon>Suessiales</taxon>
        <taxon>Symbiodiniaceae</taxon>
        <taxon>Durusdinium</taxon>
    </lineage>
</organism>
<reference evidence="2 4" key="1">
    <citation type="submission" date="2024-02" db="EMBL/GenBank/DDBJ databases">
        <authorList>
            <person name="Chen Y."/>
            <person name="Shah S."/>
            <person name="Dougan E. K."/>
            <person name="Thang M."/>
            <person name="Chan C."/>
        </authorList>
    </citation>
    <scope>NUCLEOTIDE SEQUENCE [LARGE SCALE GENOMIC DNA]</scope>
</reference>
<feature type="region of interest" description="Disordered" evidence="1">
    <location>
        <begin position="1"/>
        <end position="48"/>
    </location>
</feature>
<comment type="caution">
    <text evidence="2">The sequence shown here is derived from an EMBL/GenBank/DDBJ whole genome shotgun (WGS) entry which is preliminary data.</text>
</comment>
<name>A0ABP0PB40_9DINO</name>
<evidence type="ECO:0000313" key="4">
    <source>
        <dbReference type="Proteomes" id="UP001642484"/>
    </source>
</evidence>
<gene>
    <name evidence="2" type="ORF">CCMP2556_LOCUS35844</name>
    <name evidence="3" type="ORF">CCMP2556_LOCUS36316</name>
</gene>
<evidence type="ECO:0000313" key="3">
    <source>
        <dbReference type="EMBL" id="CAK9073734.1"/>
    </source>
</evidence>